<reference evidence="1" key="1">
    <citation type="journal article" date="2019" name="Sci. Rep.">
        <title>Draft genome of Tanacetum cinerariifolium, the natural source of mosquito coil.</title>
        <authorList>
            <person name="Yamashiro T."/>
            <person name="Shiraishi A."/>
            <person name="Satake H."/>
            <person name="Nakayama K."/>
        </authorList>
    </citation>
    <scope>NUCLEOTIDE SEQUENCE</scope>
</reference>
<sequence length="241" mass="27535">MHTYEQRLEMIFGRSVNWVHVLDFAGLTKEMRQTLSGRRRMPWRQFIFVLCLHSAEEMTEDGFQAYWLGSARVILDKGDLIEYWIEISSDKEFLGSNPYYVCIRDPVRRLCHRMISCNISSRGRALEKGRKSGARLSEGHFIGRLAAHFSLVSDEELRGLSAWVAPRPERQPAAAAGALEDVEGGYDEIEGDQAIPAPNRHLKHHLLPSPRLCLRGLRGSSKRIKPDRCNTAYPWVLDTTD</sequence>
<dbReference type="EMBL" id="BKCJ010093353">
    <property type="protein sequence ID" value="GEX17230.1"/>
    <property type="molecule type" value="Genomic_DNA"/>
</dbReference>
<name>A0A699H360_TANCI</name>
<dbReference type="AlphaFoldDB" id="A0A699H360"/>
<proteinExistence type="predicted"/>
<gene>
    <name evidence="1" type="ORF">Tci_289205</name>
</gene>
<evidence type="ECO:0000313" key="1">
    <source>
        <dbReference type="EMBL" id="GEX17230.1"/>
    </source>
</evidence>
<accession>A0A699H360</accession>
<protein>
    <submittedName>
        <fullName evidence="1">Uncharacterized protein</fullName>
    </submittedName>
</protein>
<comment type="caution">
    <text evidence="1">The sequence shown here is derived from an EMBL/GenBank/DDBJ whole genome shotgun (WGS) entry which is preliminary data.</text>
</comment>
<organism evidence="1">
    <name type="scientific">Tanacetum cinerariifolium</name>
    <name type="common">Dalmatian daisy</name>
    <name type="synonym">Chrysanthemum cinerariifolium</name>
    <dbReference type="NCBI Taxonomy" id="118510"/>
    <lineage>
        <taxon>Eukaryota</taxon>
        <taxon>Viridiplantae</taxon>
        <taxon>Streptophyta</taxon>
        <taxon>Embryophyta</taxon>
        <taxon>Tracheophyta</taxon>
        <taxon>Spermatophyta</taxon>
        <taxon>Magnoliopsida</taxon>
        <taxon>eudicotyledons</taxon>
        <taxon>Gunneridae</taxon>
        <taxon>Pentapetalae</taxon>
        <taxon>asterids</taxon>
        <taxon>campanulids</taxon>
        <taxon>Asterales</taxon>
        <taxon>Asteraceae</taxon>
        <taxon>Asteroideae</taxon>
        <taxon>Anthemideae</taxon>
        <taxon>Anthemidinae</taxon>
        <taxon>Tanacetum</taxon>
    </lineage>
</organism>